<name>A0A174NBC7_ANAHA</name>
<dbReference type="InterPro" id="IPR000843">
    <property type="entry name" value="HTH_LacI"/>
</dbReference>
<accession>A0A174NBC7</accession>
<keyword evidence="1" id="KW-0805">Transcription regulation</keyword>
<keyword evidence="2" id="KW-0238">DNA-binding</keyword>
<dbReference type="InterPro" id="IPR010982">
    <property type="entry name" value="Lambda_DNA-bd_dom_sf"/>
</dbReference>
<reference evidence="4 5" key="1">
    <citation type="submission" date="2015-09" db="EMBL/GenBank/DDBJ databases">
        <authorList>
            <consortium name="Pathogen Informatics"/>
        </authorList>
    </citation>
    <scope>NUCLEOTIDE SEQUENCE [LARGE SCALE GENOMIC DNA]</scope>
    <source>
        <strain evidence="4 5">2789STDY5834908</strain>
    </source>
</reference>
<evidence type="ECO:0000256" key="2">
    <source>
        <dbReference type="ARBA" id="ARBA00023125"/>
    </source>
</evidence>
<dbReference type="PANTHER" id="PTHR30146">
    <property type="entry name" value="LACI-RELATED TRANSCRIPTIONAL REPRESSOR"/>
    <property type="match status" value="1"/>
</dbReference>
<evidence type="ECO:0000313" key="5">
    <source>
        <dbReference type="Proteomes" id="UP000095564"/>
    </source>
</evidence>
<dbReference type="OrthoDB" id="569491at2"/>
<protein>
    <submittedName>
        <fullName evidence="4">Trehalose operon repressor</fullName>
    </submittedName>
</protein>
<keyword evidence="3" id="KW-0804">Transcription</keyword>
<dbReference type="Pfam" id="PF13407">
    <property type="entry name" value="Peripla_BP_4"/>
    <property type="match status" value="1"/>
</dbReference>
<dbReference type="InterPro" id="IPR025997">
    <property type="entry name" value="SBP_2_dom"/>
</dbReference>
<dbReference type="GO" id="GO:0000976">
    <property type="term" value="F:transcription cis-regulatory region binding"/>
    <property type="evidence" value="ECO:0007669"/>
    <property type="project" value="TreeGrafter"/>
</dbReference>
<dbReference type="InterPro" id="IPR028082">
    <property type="entry name" value="Peripla_BP_I"/>
</dbReference>
<dbReference type="CDD" id="cd06307">
    <property type="entry name" value="PBP1_sugar_binding"/>
    <property type="match status" value="1"/>
</dbReference>
<dbReference type="PANTHER" id="PTHR30146:SF109">
    <property type="entry name" value="HTH-TYPE TRANSCRIPTIONAL REGULATOR GALS"/>
    <property type="match status" value="1"/>
</dbReference>
<dbReference type="AlphaFoldDB" id="A0A174NBC7"/>
<dbReference type="Gene3D" id="1.10.260.40">
    <property type="entry name" value="lambda repressor-like DNA-binding domains"/>
    <property type="match status" value="1"/>
</dbReference>
<dbReference type="PROSITE" id="PS50932">
    <property type="entry name" value="HTH_LACI_2"/>
    <property type="match status" value="1"/>
</dbReference>
<dbReference type="Gene3D" id="3.40.50.2300">
    <property type="match status" value="2"/>
</dbReference>
<dbReference type="SMART" id="SM00354">
    <property type="entry name" value="HTH_LACI"/>
    <property type="match status" value="1"/>
</dbReference>
<dbReference type="RefSeq" id="WP_055159807.1">
    <property type="nucleotide sequence ID" value="NZ_BAABXM010000001.1"/>
</dbReference>
<gene>
    <name evidence="4" type="primary">treR</name>
    <name evidence="4" type="ORF">ERS852520_01370</name>
</gene>
<evidence type="ECO:0000256" key="1">
    <source>
        <dbReference type="ARBA" id="ARBA00023015"/>
    </source>
</evidence>
<dbReference type="Proteomes" id="UP000095564">
    <property type="component" value="Unassembled WGS sequence"/>
</dbReference>
<dbReference type="CDD" id="cd01392">
    <property type="entry name" value="HTH_LacI"/>
    <property type="match status" value="1"/>
</dbReference>
<proteinExistence type="predicted"/>
<dbReference type="SUPFAM" id="SSF53822">
    <property type="entry name" value="Periplasmic binding protein-like I"/>
    <property type="match status" value="1"/>
</dbReference>
<sequence>MKITIKQIAEIAGVHRSTVDKVLHNREGVSQEVRQRVQKIIDEYGYRPNPIGQALKKQDQKIKIGVILLEVDAKERILSGIKEGLSAYQSFDIELMYHTVNYPDVGEQIRLIHKMIEQKADGIILSPINSPEIVSVIDYCNGLHIPIITVNTDVKGSQRFCFIGQEGERAGRVGGRLMGEFLNGKGNVAVFTSDGHEQQSFSYNKRDKGFRAMIKETYPKMHVLKSIRTDEDAMTIAEETRNLLEKEKYLKGIFITCGGVREVGKVLKEQGKEDIKVICYEDYPDILQLLKEEVVDATITSQLKVQGKQSIEYLLDYLVYDKKPPKKHLYTNIRILLKECIY</sequence>
<evidence type="ECO:0000256" key="3">
    <source>
        <dbReference type="ARBA" id="ARBA00023163"/>
    </source>
</evidence>
<evidence type="ECO:0000313" key="4">
    <source>
        <dbReference type="EMBL" id="CUP45016.1"/>
    </source>
</evidence>
<organism evidence="4 5">
    <name type="scientific">Anaerostipes hadrus</name>
    <dbReference type="NCBI Taxonomy" id="649756"/>
    <lineage>
        <taxon>Bacteria</taxon>
        <taxon>Bacillati</taxon>
        <taxon>Bacillota</taxon>
        <taxon>Clostridia</taxon>
        <taxon>Lachnospirales</taxon>
        <taxon>Lachnospiraceae</taxon>
        <taxon>Anaerostipes</taxon>
    </lineage>
</organism>
<dbReference type="SUPFAM" id="SSF47413">
    <property type="entry name" value="lambda repressor-like DNA-binding domains"/>
    <property type="match status" value="1"/>
</dbReference>
<dbReference type="EMBL" id="CZAU01000012">
    <property type="protein sequence ID" value="CUP45016.1"/>
    <property type="molecule type" value="Genomic_DNA"/>
</dbReference>
<dbReference type="GO" id="GO:0003700">
    <property type="term" value="F:DNA-binding transcription factor activity"/>
    <property type="evidence" value="ECO:0007669"/>
    <property type="project" value="TreeGrafter"/>
</dbReference>
<dbReference type="Pfam" id="PF00356">
    <property type="entry name" value="LacI"/>
    <property type="match status" value="1"/>
</dbReference>